<organism evidence="2 3">
    <name type="scientific">Spirosoma endbachense</name>
    <dbReference type="NCBI Taxonomy" id="2666025"/>
    <lineage>
        <taxon>Bacteria</taxon>
        <taxon>Pseudomonadati</taxon>
        <taxon>Bacteroidota</taxon>
        <taxon>Cytophagia</taxon>
        <taxon>Cytophagales</taxon>
        <taxon>Cytophagaceae</taxon>
        <taxon>Spirosoma</taxon>
    </lineage>
</organism>
<evidence type="ECO:0000313" key="3">
    <source>
        <dbReference type="Proteomes" id="UP000464577"/>
    </source>
</evidence>
<sequence>MSVGPPKRRINKDRLDEGTARLPAGVLAYRSRSLRLSFTNDSGVDQEPDGQKDGFDAVG</sequence>
<feature type="compositionally biased region" description="Basic and acidic residues" evidence="1">
    <location>
        <begin position="49"/>
        <end position="59"/>
    </location>
</feature>
<evidence type="ECO:0000313" key="2">
    <source>
        <dbReference type="EMBL" id="QHV96693.1"/>
    </source>
</evidence>
<protein>
    <submittedName>
        <fullName evidence="2">Uncharacterized protein</fullName>
    </submittedName>
</protein>
<accession>A0A6P1VUD7</accession>
<dbReference type="EMBL" id="CP045997">
    <property type="protein sequence ID" value="QHV96693.1"/>
    <property type="molecule type" value="Genomic_DNA"/>
</dbReference>
<proteinExistence type="predicted"/>
<evidence type="ECO:0000256" key="1">
    <source>
        <dbReference type="SAM" id="MobiDB-lite"/>
    </source>
</evidence>
<name>A0A6P1VUD7_9BACT</name>
<feature type="region of interest" description="Disordered" evidence="1">
    <location>
        <begin position="38"/>
        <end position="59"/>
    </location>
</feature>
<keyword evidence="3" id="KW-1185">Reference proteome</keyword>
<gene>
    <name evidence="2" type="ORF">GJR95_17500</name>
</gene>
<dbReference type="AlphaFoldDB" id="A0A6P1VUD7"/>
<dbReference type="KEGG" id="senf:GJR95_17500"/>
<dbReference type="Proteomes" id="UP000464577">
    <property type="component" value="Chromosome"/>
</dbReference>
<reference evidence="2 3" key="1">
    <citation type="submission" date="2019-11" db="EMBL/GenBank/DDBJ databases">
        <title>Spirosoma endbachense sp. nov., isolated from a natural salt meadow.</title>
        <authorList>
            <person name="Rojas J."/>
            <person name="Ambika Manirajan B."/>
            <person name="Ratering S."/>
            <person name="Suarez C."/>
            <person name="Geissler-Plaum R."/>
            <person name="Schnell S."/>
        </authorList>
    </citation>
    <scope>NUCLEOTIDE SEQUENCE [LARGE SCALE GENOMIC DNA]</scope>
    <source>
        <strain evidence="2 3">I-24</strain>
    </source>
</reference>